<evidence type="ECO:0000313" key="2">
    <source>
        <dbReference type="Proteomes" id="UP000499080"/>
    </source>
</evidence>
<protein>
    <submittedName>
        <fullName evidence="1">Uncharacterized protein</fullName>
    </submittedName>
</protein>
<accession>A0A4Y2CY22</accession>
<evidence type="ECO:0000313" key="1">
    <source>
        <dbReference type="EMBL" id="GBM09340.1"/>
    </source>
</evidence>
<sequence>MAPLGYSPISPLDKTACLSMGSLPGQGNTKTQKCYKLDRCDLAYCSVSKYESEFWPNPSSGGLSVSMLTHQVGQREGGQCQEVCAIFFLRFYEAKHKKGRDVEIGGKNIPAVFMIVSVIVEIYMINTFVRYVGFVPVTPRWRSDAHAVTLLDVTEGKRSERDRQVSNRRVRLSLAHARFSKSSN</sequence>
<gene>
    <name evidence="1" type="ORF">AVEN_135066_1</name>
</gene>
<comment type="caution">
    <text evidence="1">The sequence shown here is derived from an EMBL/GenBank/DDBJ whole genome shotgun (WGS) entry which is preliminary data.</text>
</comment>
<organism evidence="1 2">
    <name type="scientific">Araneus ventricosus</name>
    <name type="common">Orbweaver spider</name>
    <name type="synonym">Epeira ventricosa</name>
    <dbReference type="NCBI Taxonomy" id="182803"/>
    <lineage>
        <taxon>Eukaryota</taxon>
        <taxon>Metazoa</taxon>
        <taxon>Ecdysozoa</taxon>
        <taxon>Arthropoda</taxon>
        <taxon>Chelicerata</taxon>
        <taxon>Arachnida</taxon>
        <taxon>Araneae</taxon>
        <taxon>Araneomorphae</taxon>
        <taxon>Entelegynae</taxon>
        <taxon>Araneoidea</taxon>
        <taxon>Araneidae</taxon>
        <taxon>Araneus</taxon>
    </lineage>
</organism>
<dbReference type="AlphaFoldDB" id="A0A4Y2CY22"/>
<name>A0A4Y2CY22_ARAVE</name>
<dbReference type="Proteomes" id="UP000499080">
    <property type="component" value="Unassembled WGS sequence"/>
</dbReference>
<reference evidence="1 2" key="1">
    <citation type="journal article" date="2019" name="Sci. Rep.">
        <title>Orb-weaving spider Araneus ventricosus genome elucidates the spidroin gene catalogue.</title>
        <authorList>
            <person name="Kono N."/>
            <person name="Nakamura H."/>
            <person name="Ohtoshi R."/>
            <person name="Moran D.A.P."/>
            <person name="Shinohara A."/>
            <person name="Yoshida Y."/>
            <person name="Fujiwara M."/>
            <person name="Mori M."/>
            <person name="Tomita M."/>
            <person name="Arakawa K."/>
        </authorList>
    </citation>
    <scope>NUCLEOTIDE SEQUENCE [LARGE SCALE GENOMIC DNA]</scope>
</reference>
<proteinExistence type="predicted"/>
<keyword evidence="2" id="KW-1185">Reference proteome</keyword>
<dbReference type="EMBL" id="BGPR01000268">
    <property type="protein sequence ID" value="GBM09340.1"/>
    <property type="molecule type" value="Genomic_DNA"/>
</dbReference>